<gene>
    <name evidence="2" type="primary">LOC104237307</name>
</gene>
<dbReference type="InterPro" id="IPR014710">
    <property type="entry name" value="RmlC-like_jellyroll"/>
</dbReference>
<dbReference type="GO" id="GO:0005802">
    <property type="term" value="C:trans-Golgi network"/>
    <property type="evidence" value="ECO:0007669"/>
    <property type="project" value="TreeGrafter"/>
</dbReference>
<dbReference type="GO" id="GO:0005768">
    <property type="term" value="C:endosome"/>
    <property type="evidence" value="ECO:0007669"/>
    <property type="project" value="TreeGrafter"/>
</dbReference>
<dbReference type="RefSeq" id="XP_009789728.1">
    <property type="nucleotide sequence ID" value="XM_009791426.1"/>
</dbReference>
<sequence>MANPRRISFSPSGNHHQLPISAAAGFQNQTSTQMSSLISFLKKPHAFPFLLSLFLFLTWVSLRFQRPSDSSHQREEWHPAKFYSSGSDQMANLLRFPASSSSIAKDKRGWLLNPISLALDSALSGGAADCASVHLGEIRPGGVRGNHRHHTCNETFVIWGAKTVFRLENDAVKKGYAEVIIDADEVAVAVSPHGTAHALVNVDPVKSTYFMGCQDSIINYNGSTTDFNVWKDL</sequence>
<evidence type="ECO:0000313" key="1">
    <source>
        <dbReference type="Proteomes" id="UP000189701"/>
    </source>
</evidence>
<accession>A0A1U7XFS7</accession>
<reference evidence="2" key="2">
    <citation type="submission" date="2025-08" db="UniProtKB">
        <authorList>
            <consortium name="RefSeq"/>
        </authorList>
    </citation>
    <scope>IDENTIFICATION</scope>
    <source>
        <tissue evidence="2">Leaf</tissue>
    </source>
</reference>
<dbReference type="Proteomes" id="UP000189701">
    <property type="component" value="Unplaced"/>
</dbReference>
<dbReference type="KEGG" id="nsy:104237307"/>
<evidence type="ECO:0000313" key="2">
    <source>
        <dbReference type="RefSeq" id="XP_009789728.1"/>
    </source>
</evidence>
<reference evidence="1" key="1">
    <citation type="journal article" date="2013" name="Genome Biol.">
        <title>Reference genomes and transcriptomes of Nicotiana sylvestris and Nicotiana tomentosiformis.</title>
        <authorList>
            <person name="Sierro N."/>
            <person name="Battey J.N."/>
            <person name="Ouadi S."/>
            <person name="Bovet L."/>
            <person name="Goepfert S."/>
            <person name="Bakaher N."/>
            <person name="Peitsch M.C."/>
            <person name="Ivanov N.V."/>
        </authorList>
    </citation>
    <scope>NUCLEOTIDE SEQUENCE [LARGE SCALE GENOMIC DNA]</scope>
</reference>
<name>A0A1U7XFS7_NICSY</name>
<organism evidence="1 2">
    <name type="scientific">Nicotiana sylvestris</name>
    <name type="common">Wood tobacco</name>
    <name type="synonym">South American tobacco</name>
    <dbReference type="NCBI Taxonomy" id="4096"/>
    <lineage>
        <taxon>Eukaryota</taxon>
        <taxon>Viridiplantae</taxon>
        <taxon>Streptophyta</taxon>
        <taxon>Embryophyta</taxon>
        <taxon>Tracheophyta</taxon>
        <taxon>Spermatophyta</taxon>
        <taxon>Magnoliopsida</taxon>
        <taxon>eudicotyledons</taxon>
        <taxon>Gunneridae</taxon>
        <taxon>Pentapetalae</taxon>
        <taxon>asterids</taxon>
        <taxon>lamiids</taxon>
        <taxon>Solanales</taxon>
        <taxon>Solanaceae</taxon>
        <taxon>Nicotianoideae</taxon>
        <taxon>Nicotianeae</taxon>
        <taxon>Nicotiana</taxon>
    </lineage>
</organism>
<dbReference type="eggNOG" id="ENOG502QVW8">
    <property type="taxonomic scope" value="Eukaryota"/>
</dbReference>
<dbReference type="SUPFAM" id="SSF51182">
    <property type="entry name" value="RmlC-like cupins"/>
    <property type="match status" value="1"/>
</dbReference>
<dbReference type="GeneID" id="104237307"/>
<keyword evidence="1" id="KW-1185">Reference proteome</keyword>
<dbReference type="PANTHER" id="PTHR37742">
    <property type="entry name" value="OS01G0810200 PROTEIN"/>
    <property type="match status" value="1"/>
</dbReference>
<proteinExistence type="predicted"/>
<dbReference type="InterPro" id="IPR011051">
    <property type="entry name" value="RmlC_Cupin_sf"/>
</dbReference>
<dbReference type="STRING" id="4096.A0A1U7XFS7"/>
<dbReference type="PANTHER" id="PTHR37742:SF1">
    <property type="entry name" value="OS01G0810200 PROTEIN"/>
    <property type="match status" value="1"/>
</dbReference>
<protein>
    <submittedName>
        <fullName evidence="2">Uncharacterized protein LOC104237307</fullName>
    </submittedName>
</protein>
<dbReference type="AlphaFoldDB" id="A0A1U7XFS7"/>
<dbReference type="Gene3D" id="2.60.120.10">
    <property type="entry name" value="Jelly Rolls"/>
    <property type="match status" value="1"/>
</dbReference>